<organism evidence="3 4">
    <name type="scientific">Labedella endophytica</name>
    <dbReference type="NCBI Taxonomy" id="1523160"/>
    <lineage>
        <taxon>Bacteria</taxon>
        <taxon>Bacillati</taxon>
        <taxon>Actinomycetota</taxon>
        <taxon>Actinomycetes</taxon>
        <taxon>Micrococcales</taxon>
        <taxon>Microbacteriaceae</taxon>
        <taxon>Labedella</taxon>
    </lineage>
</organism>
<dbReference type="OrthoDB" id="5133662at2"/>
<dbReference type="AlphaFoldDB" id="A0A3S0XDT0"/>
<name>A0A3S0XDT0_9MICO</name>
<dbReference type="RefSeq" id="WP_133447504.1">
    <property type="nucleotide sequence ID" value="NZ_RZGZ01000001.1"/>
</dbReference>
<dbReference type="Proteomes" id="UP000274909">
    <property type="component" value="Unassembled WGS sequence"/>
</dbReference>
<comment type="caution">
    <text evidence="3">The sequence shown here is derived from an EMBL/GenBank/DDBJ whole genome shotgun (WGS) entry which is preliminary data.</text>
</comment>
<evidence type="ECO:0000313" key="3">
    <source>
        <dbReference type="EMBL" id="RUR03611.1"/>
    </source>
</evidence>
<evidence type="ECO:0000313" key="4">
    <source>
        <dbReference type="Proteomes" id="UP000274909"/>
    </source>
</evidence>
<feature type="coiled-coil region" evidence="1">
    <location>
        <begin position="58"/>
        <end position="85"/>
    </location>
</feature>
<keyword evidence="1" id="KW-0175">Coiled coil</keyword>
<evidence type="ECO:0000256" key="1">
    <source>
        <dbReference type="SAM" id="Coils"/>
    </source>
</evidence>
<sequence length="110" mass="11802">MGIATWLRGRKVTASVVAVSVLVAIPVSFAILHDGFPVTDVTLDAKDVWVTNGSELLAGRLNRQIEELDAAVQTVSNEIDILQDGDTVVLHDLTGSTIEMIDPSFTTLVQ</sequence>
<accession>A0A3S0XDT0</accession>
<reference evidence="3 4" key="1">
    <citation type="submission" date="2018-12" db="EMBL/GenBank/DDBJ databases">
        <authorList>
            <person name="Li F."/>
        </authorList>
    </citation>
    <scope>NUCLEOTIDE SEQUENCE [LARGE SCALE GENOMIC DNA]</scope>
    <source>
        <strain evidence="3 4">EGI 6500705</strain>
    </source>
</reference>
<keyword evidence="2" id="KW-0812">Transmembrane</keyword>
<gene>
    <name evidence="3" type="ORF">ELQ94_03530</name>
</gene>
<keyword evidence="2" id="KW-1133">Transmembrane helix</keyword>
<feature type="transmembrane region" description="Helical" evidence="2">
    <location>
        <begin position="12"/>
        <end position="32"/>
    </location>
</feature>
<dbReference type="EMBL" id="RZGZ01000001">
    <property type="protein sequence ID" value="RUR03611.1"/>
    <property type="molecule type" value="Genomic_DNA"/>
</dbReference>
<keyword evidence="2" id="KW-0472">Membrane</keyword>
<evidence type="ECO:0000256" key="2">
    <source>
        <dbReference type="SAM" id="Phobius"/>
    </source>
</evidence>
<keyword evidence="4" id="KW-1185">Reference proteome</keyword>
<protein>
    <submittedName>
        <fullName evidence="3">Uncharacterized protein</fullName>
    </submittedName>
</protein>
<proteinExistence type="predicted"/>
<feature type="non-terminal residue" evidence="3">
    <location>
        <position position="110"/>
    </location>
</feature>